<reference evidence="2" key="1">
    <citation type="submission" date="2020-07" db="EMBL/GenBank/DDBJ databases">
        <title>Genome sequence and genetic diversity analysis of an under-domesticated orphan crop, white fonio (Digitaria exilis).</title>
        <authorList>
            <person name="Bennetzen J.L."/>
            <person name="Chen S."/>
            <person name="Ma X."/>
            <person name="Wang X."/>
            <person name="Yssel A.E.J."/>
            <person name="Chaluvadi S.R."/>
            <person name="Johnson M."/>
            <person name="Gangashetty P."/>
            <person name="Hamidou F."/>
            <person name="Sanogo M.D."/>
            <person name="Zwaenepoel A."/>
            <person name="Wallace J."/>
            <person name="Van De Peer Y."/>
            <person name="Van Deynze A."/>
        </authorList>
    </citation>
    <scope>NUCLEOTIDE SEQUENCE</scope>
    <source>
        <tissue evidence="2">Leaves</tissue>
    </source>
</reference>
<dbReference type="InterPro" id="IPR045117">
    <property type="entry name" value="ATXN2-like"/>
</dbReference>
<dbReference type="PANTHER" id="PTHR12854">
    <property type="entry name" value="ATAXIN 2-RELATED"/>
    <property type="match status" value="1"/>
</dbReference>
<dbReference type="Pfam" id="PF14438">
    <property type="entry name" value="SM-ATX"/>
    <property type="match status" value="1"/>
</dbReference>
<dbReference type="EMBL" id="JACEFO010002685">
    <property type="protein sequence ID" value="KAF8651242.1"/>
    <property type="molecule type" value="Genomic_DNA"/>
</dbReference>
<organism evidence="2 3">
    <name type="scientific">Digitaria exilis</name>
    <dbReference type="NCBI Taxonomy" id="1010633"/>
    <lineage>
        <taxon>Eukaryota</taxon>
        <taxon>Viridiplantae</taxon>
        <taxon>Streptophyta</taxon>
        <taxon>Embryophyta</taxon>
        <taxon>Tracheophyta</taxon>
        <taxon>Spermatophyta</taxon>
        <taxon>Magnoliopsida</taxon>
        <taxon>Liliopsida</taxon>
        <taxon>Poales</taxon>
        <taxon>Poaceae</taxon>
        <taxon>PACMAD clade</taxon>
        <taxon>Panicoideae</taxon>
        <taxon>Panicodae</taxon>
        <taxon>Paniceae</taxon>
        <taxon>Anthephorinae</taxon>
        <taxon>Digitaria</taxon>
    </lineage>
</organism>
<proteinExistence type="predicted"/>
<dbReference type="GO" id="GO:0003729">
    <property type="term" value="F:mRNA binding"/>
    <property type="evidence" value="ECO:0007669"/>
    <property type="project" value="TreeGrafter"/>
</dbReference>
<gene>
    <name evidence="2" type="ORF">HU200_063489</name>
</gene>
<dbReference type="AlphaFoldDB" id="A0A835A4Z1"/>
<comment type="caution">
    <text evidence="2">The sequence shown here is derived from an EMBL/GenBank/DDBJ whole genome shotgun (WGS) entry which is preliminary data.</text>
</comment>
<dbReference type="GO" id="GO:0034063">
    <property type="term" value="P:stress granule assembly"/>
    <property type="evidence" value="ECO:0007669"/>
    <property type="project" value="TreeGrafter"/>
</dbReference>
<evidence type="ECO:0000259" key="1">
    <source>
        <dbReference type="Pfam" id="PF14438"/>
    </source>
</evidence>
<name>A0A835A4Z1_9POAL</name>
<feature type="domain" description="Ataxin 2 SM" evidence="1">
    <location>
        <begin position="25"/>
        <end position="103"/>
    </location>
</feature>
<evidence type="ECO:0000313" key="2">
    <source>
        <dbReference type="EMBL" id="KAF8651242.1"/>
    </source>
</evidence>
<keyword evidence="3" id="KW-1185">Reference proteome</keyword>
<dbReference type="Proteomes" id="UP000636709">
    <property type="component" value="Unassembled WGS sequence"/>
</dbReference>
<dbReference type="GO" id="GO:0010494">
    <property type="term" value="C:cytoplasmic stress granule"/>
    <property type="evidence" value="ECO:0007669"/>
    <property type="project" value="TreeGrafter"/>
</dbReference>
<dbReference type="OrthoDB" id="2275718at2759"/>
<protein>
    <recommendedName>
        <fullName evidence="1">Ataxin 2 SM domain-containing protein</fullName>
    </recommendedName>
</protein>
<dbReference type="InterPro" id="IPR025852">
    <property type="entry name" value="SM_dom_ATX"/>
</dbReference>
<dbReference type="PANTHER" id="PTHR12854:SF12">
    <property type="entry name" value="POLYADENYLATE-BINDING PROTEIN INTERACTING PROTEIN"/>
    <property type="match status" value="1"/>
</dbReference>
<evidence type="ECO:0000313" key="3">
    <source>
        <dbReference type="Proteomes" id="UP000636709"/>
    </source>
</evidence>
<accession>A0A835A4Z1</accession>
<sequence length="262" mass="27280">MARPRKAKPPPPPSPPKAAAPSLAEALLLATVCMVGLPVEVQVRDGSAYAGVLHTACVDDGYGVVLKKAKKITNGKGDANMSLGAFVDTLVVHPDDLVQVIAKVGSFWWQAVKCTMADKAKNTSVRKNGTSVGSSTAHVESMNGASRSAALAHKVDVTNSVIASPNVASDVKASRSANNSANMIVTSSKTTAKIMGHNASRLDPARIGSPYHPIQVGATYRSPTPQPVMSGKFSPVVYVHPISQSPFLSDICLAFRIALTAG</sequence>